<gene>
    <name evidence="1" type="ORF">F4821DRAFT_246816</name>
</gene>
<proteinExistence type="predicted"/>
<comment type="caution">
    <text evidence="1">The sequence shown here is derived from an EMBL/GenBank/DDBJ whole genome shotgun (WGS) entry which is preliminary data.</text>
</comment>
<organism evidence="1 2">
    <name type="scientific">Hypoxylon rubiginosum</name>
    <dbReference type="NCBI Taxonomy" id="110542"/>
    <lineage>
        <taxon>Eukaryota</taxon>
        <taxon>Fungi</taxon>
        <taxon>Dikarya</taxon>
        <taxon>Ascomycota</taxon>
        <taxon>Pezizomycotina</taxon>
        <taxon>Sordariomycetes</taxon>
        <taxon>Xylariomycetidae</taxon>
        <taxon>Xylariales</taxon>
        <taxon>Hypoxylaceae</taxon>
        <taxon>Hypoxylon</taxon>
    </lineage>
</organism>
<keyword evidence="2" id="KW-1185">Reference proteome</keyword>
<dbReference type="Proteomes" id="UP001497680">
    <property type="component" value="Unassembled WGS sequence"/>
</dbReference>
<protein>
    <submittedName>
        <fullName evidence="1">Uncharacterized protein</fullName>
    </submittedName>
</protein>
<dbReference type="EMBL" id="MU394368">
    <property type="protein sequence ID" value="KAI6082586.1"/>
    <property type="molecule type" value="Genomic_DNA"/>
</dbReference>
<accession>A0ACC0CQC6</accession>
<sequence length="421" mass="45657">MSSFQSPGNAPAQRIPAWKRLGLKLKGASEEQSQNATLSPSTAAPLVPNHHRENPTGPIDTNAKRKSSGVPALDRSAKKAKTDVPQSQTTPIRTPKRAKSVSFAADPTQGAGSQAATNGTQPSTKKKPRTKKSVPAPAKSVKKQASVNLEPALQYLRQWHTSKDTWKFNKNHQTRLLEQVFADETTIPAADIHIFYEYIRGLQGGVRTRLKQLAAGTKTQDMEQGTEGFSASNKETAERKQREYQEVIAAFLAQPRTPGKRRFEEVDYVLRTSDMDMQRRVVKRMRCEMVLDELSDSETETASTTSTEIASSAAGDLENGTNGVVTDQLRLSLNDAPLQRAKRKRKVRTAVVDDETSSESDSSSSSDGESDAASSSSDSSSSDDSDDEAVQPPSLVNDAESSSSSSSSSEESDSESDSDDD</sequence>
<evidence type="ECO:0000313" key="1">
    <source>
        <dbReference type="EMBL" id="KAI6082586.1"/>
    </source>
</evidence>
<reference evidence="1 2" key="1">
    <citation type="journal article" date="2022" name="New Phytol.">
        <title>Ecological generalism drives hyperdiversity of secondary metabolite gene clusters in xylarialean endophytes.</title>
        <authorList>
            <person name="Franco M.E.E."/>
            <person name="Wisecaver J.H."/>
            <person name="Arnold A.E."/>
            <person name="Ju Y.M."/>
            <person name="Slot J.C."/>
            <person name="Ahrendt S."/>
            <person name="Moore L.P."/>
            <person name="Eastman K.E."/>
            <person name="Scott K."/>
            <person name="Konkel Z."/>
            <person name="Mondo S.J."/>
            <person name="Kuo A."/>
            <person name="Hayes R.D."/>
            <person name="Haridas S."/>
            <person name="Andreopoulos B."/>
            <person name="Riley R."/>
            <person name="LaButti K."/>
            <person name="Pangilinan J."/>
            <person name="Lipzen A."/>
            <person name="Amirebrahimi M."/>
            <person name="Yan J."/>
            <person name="Adam C."/>
            <person name="Keymanesh K."/>
            <person name="Ng V."/>
            <person name="Louie K."/>
            <person name="Northen T."/>
            <person name="Drula E."/>
            <person name="Henrissat B."/>
            <person name="Hsieh H.M."/>
            <person name="Youens-Clark K."/>
            <person name="Lutzoni F."/>
            <person name="Miadlikowska J."/>
            <person name="Eastwood D.C."/>
            <person name="Hamelin R.C."/>
            <person name="Grigoriev I.V."/>
            <person name="U'Ren J.M."/>
        </authorList>
    </citation>
    <scope>NUCLEOTIDE SEQUENCE [LARGE SCALE GENOMIC DNA]</scope>
    <source>
        <strain evidence="1 2">ER1909</strain>
    </source>
</reference>
<evidence type="ECO:0000313" key="2">
    <source>
        <dbReference type="Proteomes" id="UP001497680"/>
    </source>
</evidence>
<name>A0ACC0CQC6_9PEZI</name>